<dbReference type="EMBL" id="FNKP01000003">
    <property type="protein sequence ID" value="SDR48217.1"/>
    <property type="molecule type" value="Genomic_DNA"/>
</dbReference>
<gene>
    <name evidence="2" type="ORF">SAMN05443245_6163</name>
</gene>
<keyword evidence="3" id="KW-1185">Reference proteome</keyword>
<dbReference type="OrthoDB" id="9796125at2"/>
<dbReference type="RefSeq" id="WP_074771404.1">
    <property type="nucleotide sequence ID" value="NZ_FNKP01000003.1"/>
</dbReference>
<reference evidence="3" key="1">
    <citation type="submission" date="2016-10" db="EMBL/GenBank/DDBJ databases">
        <authorList>
            <person name="Varghese N."/>
        </authorList>
    </citation>
    <scope>NUCLEOTIDE SEQUENCE [LARGE SCALE GENOMIC DNA]</scope>
    <source>
        <strain evidence="3">GAS106B</strain>
    </source>
</reference>
<evidence type="ECO:0000313" key="3">
    <source>
        <dbReference type="Proteomes" id="UP000183487"/>
    </source>
</evidence>
<feature type="domain" description="DUF4387" evidence="1">
    <location>
        <begin position="4"/>
        <end position="100"/>
    </location>
</feature>
<protein>
    <recommendedName>
        <fullName evidence="1">DUF4387 domain-containing protein</fullName>
    </recommendedName>
</protein>
<evidence type="ECO:0000313" key="2">
    <source>
        <dbReference type="EMBL" id="SDR48217.1"/>
    </source>
</evidence>
<dbReference type="AlphaFoldDB" id="A0A1H1JDZ7"/>
<accession>A0A1H1JDZ7</accession>
<dbReference type="Pfam" id="PF14330">
    <property type="entry name" value="DUF4387"/>
    <property type="match status" value="1"/>
</dbReference>
<dbReference type="InterPro" id="IPR025496">
    <property type="entry name" value="DUF4387"/>
</dbReference>
<organism evidence="2 3">
    <name type="scientific">Paraburkholderia fungorum</name>
    <dbReference type="NCBI Taxonomy" id="134537"/>
    <lineage>
        <taxon>Bacteria</taxon>
        <taxon>Pseudomonadati</taxon>
        <taxon>Pseudomonadota</taxon>
        <taxon>Betaproteobacteria</taxon>
        <taxon>Burkholderiales</taxon>
        <taxon>Burkholderiaceae</taxon>
        <taxon>Paraburkholderia</taxon>
    </lineage>
</organism>
<sequence length="103" mass="11411">MVRLKDIAKACKSKNAGPFHITLDIMFDDRSLFEKVRESGVITAERIAALYQVEVGQVRFTEYPPALAWKATLPRRVASGAIGDTDIYGAQQHAPLLDIEVPL</sequence>
<name>A0A1H1JDZ7_9BURK</name>
<dbReference type="Proteomes" id="UP000183487">
    <property type="component" value="Unassembled WGS sequence"/>
</dbReference>
<evidence type="ECO:0000259" key="1">
    <source>
        <dbReference type="Pfam" id="PF14330"/>
    </source>
</evidence>
<proteinExistence type="predicted"/>